<dbReference type="GO" id="GO:0043200">
    <property type="term" value="P:response to amino acid"/>
    <property type="evidence" value="ECO:0007669"/>
    <property type="project" value="TreeGrafter"/>
</dbReference>
<protein>
    <submittedName>
        <fullName evidence="5 6">Transcriptional regulator, AsnC family</fullName>
    </submittedName>
</protein>
<feature type="domain" description="HTH asnC-type" evidence="4">
    <location>
        <begin position="1"/>
        <end position="86"/>
    </location>
</feature>
<dbReference type="Pfam" id="PF01037">
    <property type="entry name" value="AsnC_trans_reg"/>
    <property type="match status" value="1"/>
</dbReference>
<dbReference type="PROSITE" id="PS50956">
    <property type="entry name" value="HTH_ASNC_2"/>
    <property type="match status" value="1"/>
</dbReference>
<organism evidence="6 8">
    <name type="scientific">Moritella viscosa</name>
    <dbReference type="NCBI Taxonomy" id="80854"/>
    <lineage>
        <taxon>Bacteria</taxon>
        <taxon>Pseudomonadati</taxon>
        <taxon>Pseudomonadota</taxon>
        <taxon>Gammaproteobacteria</taxon>
        <taxon>Alteromonadales</taxon>
        <taxon>Moritellaceae</taxon>
        <taxon>Moritella</taxon>
    </lineage>
</organism>
<proteinExistence type="predicted"/>
<reference evidence="5 7" key="1">
    <citation type="submission" date="2016-11" db="EMBL/GenBank/DDBJ databases">
        <authorList>
            <person name="Klemetsen T."/>
        </authorList>
    </citation>
    <scope>NUCLEOTIDE SEQUENCE [LARGE SCALE GENOMIC DNA]</scope>
    <source>
        <strain evidence="5">MT 2528</strain>
    </source>
</reference>
<dbReference type="Proteomes" id="UP000183794">
    <property type="component" value="Unassembled WGS sequence"/>
</dbReference>
<dbReference type="Gene3D" id="3.30.70.920">
    <property type="match status" value="1"/>
</dbReference>
<sequence length="138" mass="15458">MDKFDQAIIDALVANSRRSIASIGEDIGLSRTAVNDRIQRLKDSGVILRYTIDVSSDDRTKVVVYFQLTFRPFDAKSIAPYLQGISEITRAHTLCGDTDLIVYVEAESMTRVSQIRELFAALPDLDKLQTFSVLDTLI</sequence>
<dbReference type="SMART" id="SM00344">
    <property type="entry name" value="HTH_ASNC"/>
    <property type="match status" value="1"/>
</dbReference>
<keyword evidence="2" id="KW-0238">DNA-binding</keyword>
<dbReference type="InterPro" id="IPR011008">
    <property type="entry name" value="Dimeric_a/b-barrel"/>
</dbReference>
<keyword evidence="3" id="KW-0804">Transcription</keyword>
<accession>A0A090IIT2</accession>
<evidence type="ECO:0000313" key="8">
    <source>
        <dbReference type="Proteomes" id="UP000183794"/>
    </source>
</evidence>
<keyword evidence="7" id="KW-1185">Reference proteome</keyword>
<dbReference type="InterPro" id="IPR019887">
    <property type="entry name" value="Tscrpt_reg_AsnC/Lrp_C"/>
</dbReference>
<dbReference type="Proteomes" id="UP000182660">
    <property type="component" value="Unassembled WGS sequence"/>
</dbReference>
<dbReference type="InterPro" id="IPR019888">
    <property type="entry name" value="Tscrpt_reg_AsnC-like"/>
</dbReference>
<dbReference type="SUPFAM" id="SSF46785">
    <property type="entry name" value="Winged helix' DNA-binding domain"/>
    <property type="match status" value="1"/>
</dbReference>
<dbReference type="AlphaFoldDB" id="A0A090IIT2"/>
<evidence type="ECO:0000256" key="3">
    <source>
        <dbReference type="ARBA" id="ARBA00023163"/>
    </source>
</evidence>
<dbReference type="Pfam" id="PF13404">
    <property type="entry name" value="HTH_AsnC-type"/>
    <property type="match status" value="1"/>
</dbReference>
<evidence type="ECO:0000313" key="5">
    <source>
        <dbReference type="EMBL" id="SGY95109.1"/>
    </source>
</evidence>
<name>A0A090IIT2_9GAMM</name>
<dbReference type="PANTHER" id="PTHR30154">
    <property type="entry name" value="LEUCINE-RESPONSIVE REGULATORY PROTEIN"/>
    <property type="match status" value="1"/>
</dbReference>
<reference evidence="6 8" key="2">
    <citation type="submission" date="2016-11" db="EMBL/GenBank/DDBJ databases">
        <authorList>
            <person name="Jaros S."/>
            <person name="Januszkiewicz K."/>
            <person name="Wedrychowicz H."/>
        </authorList>
    </citation>
    <scope>NUCLEOTIDE SEQUENCE [LARGE SCALE GENOMIC DNA]</scope>
    <source>
        <strain evidence="6">NVI 5450</strain>
    </source>
</reference>
<dbReference type="PRINTS" id="PR00033">
    <property type="entry name" value="HTHASNC"/>
</dbReference>
<dbReference type="KEGG" id="mvs:MVIS_3140"/>
<dbReference type="RefSeq" id="WP_045111194.1">
    <property type="nucleotide sequence ID" value="NZ_CAWQZC010000033.1"/>
</dbReference>
<dbReference type="GeneID" id="61296750"/>
<dbReference type="EMBL" id="FPLJ01000064">
    <property type="protein sequence ID" value="SGY95109.1"/>
    <property type="molecule type" value="Genomic_DNA"/>
</dbReference>
<evidence type="ECO:0000256" key="1">
    <source>
        <dbReference type="ARBA" id="ARBA00023015"/>
    </source>
</evidence>
<dbReference type="InterPro" id="IPR000485">
    <property type="entry name" value="AsnC-type_HTH_dom"/>
</dbReference>
<dbReference type="InterPro" id="IPR036390">
    <property type="entry name" value="WH_DNA-bd_sf"/>
</dbReference>
<dbReference type="PANTHER" id="PTHR30154:SF34">
    <property type="entry name" value="TRANSCRIPTIONAL REGULATOR AZLB"/>
    <property type="match status" value="1"/>
</dbReference>
<dbReference type="GO" id="GO:0043565">
    <property type="term" value="F:sequence-specific DNA binding"/>
    <property type="evidence" value="ECO:0007669"/>
    <property type="project" value="InterPro"/>
</dbReference>
<evidence type="ECO:0000313" key="6">
    <source>
        <dbReference type="EMBL" id="SGZ06819.1"/>
    </source>
</evidence>
<dbReference type="HOGENOM" id="CLU_091233_5_3_6"/>
<dbReference type="SUPFAM" id="SSF54909">
    <property type="entry name" value="Dimeric alpha+beta barrel"/>
    <property type="match status" value="1"/>
</dbReference>
<keyword evidence="1" id="KW-0805">Transcription regulation</keyword>
<dbReference type="GO" id="GO:0005829">
    <property type="term" value="C:cytosol"/>
    <property type="evidence" value="ECO:0007669"/>
    <property type="project" value="TreeGrafter"/>
</dbReference>
<dbReference type="Gene3D" id="1.10.10.10">
    <property type="entry name" value="Winged helix-like DNA-binding domain superfamily/Winged helix DNA-binding domain"/>
    <property type="match status" value="1"/>
</dbReference>
<evidence type="ECO:0000313" key="7">
    <source>
        <dbReference type="Proteomes" id="UP000182660"/>
    </source>
</evidence>
<evidence type="ECO:0000256" key="2">
    <source>
        <dbReference type="ARBA" id="ARBA00023125"/>
    </source>
</evidence>
<dbReference type="PATRIC" id="fig|80854.5.peg.3324"/>
<dbReference type="OrthoDB" id="5476at2"/>
<dbReference type="InterPro" id="IPR036388">
    <property type="entry name" value="WH-like_DNA-bd_sf"/>
</dbReference>
<dbReference type="EMBL" id="FPLD01000083">
    <property type="protein sequence ID" value="SGZ06819.1"/>
    <property type="molecule type" value="Genomic_DNA"/>
</dbReference>
<evidence type="ECO:0000259" key="4">
    <source>
        <dbReference type="PROSITE" id="PS50956"/>
    </source>
</evidence>
<dbReference type="STRING" id="80854.MVIS_3140"/>
<gene>
    <name evidence="5" type="ORF">MT2528_2916</name>
    <name evidence="6" type="ORF">NVI5450_3109</name>
</gene>